<dbReference type="InterPro" id="IPR002716">
    <property type="entry name" value="PIN_dom"/>
</dbReference>
<comment type="caution">
    <text evidence="2">The sequence shown here is derived from an EMBL/GenBank/DDBJ whole genome shotgun (WGS) entry which is preliminary data.</text>
</comment>
<sequence length="134" mass="15112">MERIFVDTDVCLDLLSGRKPFSLFAERLFTLSDLNLLEICVSSLSFSNIAYVLQSTYRQGNSRKPLAAFKQIVTTLSVDSRIIDLALTSDIADFEDAIQYYTATENQIGILVTRNVKDYKNAQIQVVTPETYLS</sequence>
<organism evidence="2 3">
    <name type="scientific">Dyadobacter beijingensis</name>
    <dbReference type="NCBI Taxonomy" id="365489"/>
    <lineage>
        <taxon>Bacteria</taxon>
        <taxon>Pseudomonadati</taxon>
        <taxon>Bacteroidota</taxon>
        <taxon>Cytophagia</taxon>
        <taxon>Cytophagales</taxon>
        <taxon>Spirosomataceae</taxon>
        <taxon>Dyadobacter</taxon>
    </lineage>
</organism>
<name>A0ABQ2HFR5_9BACT</name>
<dbReference type="InterPro" id="IPR029060">
    <property type="entry name" value="PIN-like_dom_sf"/>
</dbReference>
<evidence type="ECO:0000313" key="2">
    <source>
        <dbReference type="EMBL" id="GGM78479.1"/>
    </source>
</evidence>
<dbReference type="SUPFAM" id="SSF88723">
    <property type="entry name" value="PIN domain-like"/>
    <property type="match status" value="1"/>
</dbReference>
<dbReference type="Pfam" id="PF13470">
    <property type="entry name" value="PIN_3"/>
    <property type="match status" value="1"/>
</dbReference>
<accession>A0ABQ2HFR5</accession>
<feature type="domain" description="PIN" evidence="1">
    <location>
        <begin position="3"/>
        <end position="117"/>
    </location>
</feature>
<protein>
    <submittedName>
        <fullName evidence="2">PIN domain-containing protein</fullName>
    </submittedName>
</protein>
<dbReference type="RefSeq" id="WP_019942140.1">
    <property type="nucleotide sequence ID" value="NZ_BMLI01000001.1"/>
</dbReference>
<dbReference type="Proteomes" id="UP000632339">
    <property type="component" value="Unassembled WGS sequence"/>
</dbReference>
<dbReference type="Gene3D" id="3.40.50.1010">
    <property type="entry name" value="5'-nuclease"/>
    <property type="match status" value="1"/>
</dbReference>
<keyword evidence="3" id="KW-1185">Reference proteome</keyword>
<dbReference type="EMBL" id="BMLI01000001">
    <property type="protein sequence ID" value="GGM78479.1"/>
    <property type="molecule type" value="Genomic_DNA"/>
</dbReference>
<evidence type="ECO:0000259" key="1">
    <source>
        <dbReference type="Pfam" id="PF13470"/>
    </source>
</evidence>
<proteinExistence type="predicted"/>
<reference evidence="3" key="1">
    <citation type="journal article" date="2019" name="Int. J. Syst. Evol. Microbiol.">
        <title>The Global Catalogue of Microorganisms (GCM) 10K type strain sequencing project: providing services to taxonomists for standard genome sequencing and annotation.</title>
        <authorList>
            <consortium name="The Broad Institute Genomics Platform"/>
            <consortium name="The Broad Institute Genome Sequencing Center for Infectious Disease"/>
            <person name="Wu L."/>
            <person name="Ma J."/>
        </authorList>
    </citation>
    <scope>NUCLEOTIDE SEQUENCE [LARGE SCALE GENOMIC DNA]</scope>
    <source>
        <strain evidence="3">CGMCC 1.6375</strain>
    </source>
</reference>
<gene>
    <name evidence="2" type="ORF">GCM10010967_07740</name>
</gene>
<evidence type="ECO:0000313" key="3">
    <source>
        <dbReference type="Proteomes" id="UP000632339"/>
    </source>
</evidence>